<keyword evidence="1" id="KW-0442">Lipid degradation</keyword>
<evidence type="ECO:0000256" key="2">
    <source>
        <dbReference type="ARBA" id="ARBA00023098"/>
    </source>
</evidence>
<accession>A0A6A6NL63</accession>
<feature type="domain" description="Partial AB-hydrolase lipase" evidence="6">
    <location>
        <begin position="286"/>
        <end position="339"/>
    </location>
</feature>
<dbReference type="InterPro" id="IPR000073">
    <property type="entry name" value="AB_hydrolase_1"/>
</dbReference>
<feature type="transmembrane region" description="Helical" evidence="4">
    <location>
        <begin position="181"/>
        <end position="209"/>
    </location>
</feature>
<dbReference type="OrthoDB" id="6130531at2759"/>
<feature type="region of interest" description="Disordered" evidence="3">
    <location>
        <begin position="764"/>
        <end position="805"/>
    </location>
</feature>
<feature type="region of interest" description="Disordered" evidence="3">
    <location>
        <begin position="225"/>
        <end position="273"/>
    </location>
</feature>
<keyword evidence="4" id="KW-0812">Transmembrane</keyword>
<sequence>MTPSIDSTTSATSSSNHGSSSRASKASTAIAFAHQAERLGQYTSSQEPAASAGASTQAVEAKFITPQDPVIETASGGRLPAVPLAEAQKLNALKDDIEGCRDPSVHGPKHANVVRQAKDGTLHGVSPESAESSHQSTEPGAPLRLAVPPSRTNPLFPPLPMYGPPTLLRTLQCWSFRASSAVLSLCFLLVIMLGAIFTSIGPAIGNAWLRVTFRDPRKLRPFYEEEERRRRERRREEREWNRKKGKAAGQQRGKGKRKVKSEAVSSDEDEFVPTEGGPDKLLCDVGYYARRVGLDCESYSVQTEDGFIIDLWHIYDPRRERPAPKDKRRERSPEVFIEHDDAEGRRNSTRAQRSGGGSASKAKRKYPVLLIHGLLQSAGAYCTNDDDSLAFYLAKAGYDVWLGNNRCGFRPRHSLLSYNDPRMWAWNIRQMGVLDLPALVSRVLAETGFPKLALVAHSQGTTQTLVALAKEQRPDLGEKISVFCALAPAAYAGPLIGKMYFKFMRVISPGMFRALFGIHAFIPFMMRMHGTLPAKFYGEMGYRIFSFLFNWTDDRWERDLRARMFRFAPVYVSAESMRWWLGRECFAKQKCILATRQEARIEDAEDREEDRGAAGASDREERYFDEGETHPSEGTPTRTLQPPANGDVTGEGSGGGGNGNGGGKADDDRGRFAWYDARAPPMAFWVCGADGLVDGRRLLRRFERGREPFVDVVHAKIIEGYEHLDVLWAVDAVDKVGREIKEVVWRTAPEEVRGSVRVPKGCEEVDMGRGMGGGKGEVRVGLDTGAGEWREEVKRTSEVSGESKQ</sequence>
<keyword evidence="2" id="KW-0443">Lipid metabolism</keyword>
<feature type="domain" description="AB hydrolase-1" evidence="5">
    <location>
        <begin position="366"/>
        <end position="474"/>
    </location>
</feature>
<feature type="region of interest" description="Disordered" evidence="3">
    <location>
        <begin position="601"/>
        <end position="666"/>
    </location>
</feature>
<feature type="compositionally biased region" description="Polar residues" evidence="3">
    <location>
        <begin position="129"/>
        <end position="138"/>
    </location>
</feature>
<evidence type="ECO:0000256" key="3">
    <source>
        <dbReference type="SAM" id="MobiDB-lite"/>
    </source>
</evidence>
<evidence type="ECO:0000259" key="5">
    <source>
        <dbReference type="Pfam" id="PF00561"/>
    </source>
</evidence>
<feature type="compositionally biased region" description="Basic and acidic residues" evidence="3">
    <location>
        <begin position="609"/>
        <end position="631"/>
    </location>
</feature>
<evidence type="ECO:0000256" key="1">
    <source>
        <dbReference type="ARBA" id="ARBA00022963"/>
    </source>
</evidence>
<keyword evidence="7" id="KW-0378">Hydrolase</keyword>
<dbReference type="Proteomes" id="UP000799766">
    <property type="component" value="Unassembled WGS sequence"/>
</dbReference>
<reference evidence="7" key="1">
    <citation type="journal article" date="2020" name="Stud. Mycol.">
        <title>101 Dothideomycetes genomes: a test case for predicting lifestyles and emergence of pathogens.</title>
        <authorList>
            <person name="Haridas S."/>
            <person name="Albert R."/>
            <person name="Binder M."/>
            <person name="Bloem J."/>
            <person name="Labutti K."/>
            <person name="Salamov A."/>
            <person name="Andreopoulos B."/>
            <person name="Baker S."/>
            <person name="Barry K."/>
            <person name="Bills G."/>
            <person name="Bluhm B."/>
            <person name="Cannon C."/>
            <person name="Castanera R."/>
            <person name="Culley D."/>
            <person name="Daum C."/>
            <person name="Ezra D."/>
            <person name="Gonzalez J."/>
            <person name="Henrissat B."/>
            <person name="Kuo A."/>
            <person name="Liang C."/>
            <person name="Lipzen A."/>
            <person name="Lutzoni F."/>
            <person name="Magnuson J."/>
            <person name="Mondo S."/>
            <person name="Nolan M."/>
            <person name="Ohm R."/>
            <person name="Pangilinan J."/>
            <person name="Park H.-J."/>
            <person name="Ramirez L."/>
            <person name="Alfaro M."/>
            <person name="Sun H."/>
            <person name="Tritt A."/>
            <person name="Yoshinaga Y."/>
            <person name="Zwiers L.-H."/>
            <person name="Turgeon B."/>
            <person name="Goodwin S."/>
            <person name="Spatafora J."/>
            <person name="Crous P."/>
            <person name="Grigoriev I."/>
        </authorList>
    </citation>
    <scope>NUCLEOTIDE SEQUENCE</scope>
    <source>
        <strain evidence="7">ATCC 16933</strain>
    </source>
</reference>
<feature type="compositionally biased region" description="Basic and acidic residues" evidence="3">
    <location>
        <begin position="320"/>
        <end position="346"/>
    </location>
</feature>
<dbReference type="SUPFAM" id="SSF53474">
    <property type="entry name" value="alpha/beta-Hydrolases"/>
    <property type="match status" value="1"/>
</dbReference>
<evidence type="ECO:0000313" key="8">
    <source>
        <dbReference type="Proteomes" id="UP000799766"/>
    </source>
</evidence>
<protein>
    <submittedName>
        <fullName evidence="7">Alpha/Beta hydrolase protein</fullName>
    </submittedName>
</protein>
<evidence type="ECO:0000313" key="7">
    <source>
        <dbReference type="EMBL" id="KAF2452462.1"/>
    </source>
</evidence>
<evidence type="ECO:0000259" key="6">
    <source>
        <dbReference type="Pfam" id="PF04083"/>
    </source>
</evidence>
<dbReference type="InterPro" id="IPR006693">
    <property type="entry name" value="AB_hydrolase_lipase"/>
</dbReference>
<dbReference type="EMBL" id="MU001709">
    <property type="protein sequence ID" value="KAF2452462.1"/>
    <property type="molecule type" value="Genomic_DNA"/>
</dbReference>
<dbReference type="Gene3D" id="3.40.50.1820">
    <property type="entry name" value="alpha/beta hydrolase"/>
    <property type="match status" value="1"/>
</dbReference>
<dbReference type="Pfam" id="PF04083">
    <property type="entry name" value="Abhydro_lipase"/>
    <property type="match status" value="1"/>
</dbReference>
<evidence type="ECO:0000256" key="4">
    <source>
        <dbReference type="SAM" id="Phobius"/>
    </source>
</evidence>
<feature type="region of interest" description="Disordered" evidence="3">
    <location>
        <begin position="320"/>
        <end position="360"/>
    </location>
</feature>
<dbReference type="Pfam" id="PF00561">
    <property type="entry name" value="Abhydrolase_1"/>
    <property type="match status" value="1"/>
</dbReference>
<proteinExistence type="predicted"/>
<dbReference type="GO" id="GO:0016787">
    <property type="term" value="F:hydrolase activity"/>
    <property type="evidence" value="ECO:0007669"/>
    <property type="project" value="UniProtKB-KW"/>
</dbReference>
<feature type="compositionally biased region" description="Polar residues" evidence="3">
    <location>
        <begin position="632"/>
        <end position="642"/>
    </location>
</feature>
<name>A0A6A6NL63_9PEZI</name>
<keyword evidence="8" id="KW-1185">Reference proteome</keyword>
<gene>
    <name evidence="7" type="ORF">BDY21DRAFT_329217</name>
</gene>
<dbReference type="PANTHER" id="PTHR11005">
    <property type="entry name" value="LYSOSOMAL ACID LIPASE-RELATED"/>
    <property type="match status" value="1"/>
</dbReference>
<dbReference type="InterPro" id="IPR029058">
    <property type="entry name" value="AB_hydrolase_fold"/>
</dbReference>
<keyword evidence="4" id="KW-1133">Transmembrane helix</keyword>
<feature type="compositionally biased region" description="Basic and acidic residues" evidence="3">
    <location>
        <begin position="225"/>
        <end position="242"/>
    </location>
</feature>
<feature type="compositionally biased region" description="Gly residues" evidence="3">
    <location>
        <begin position="649"/>
        <end position="663"/>
    </location>
</feature>
<keyword evidence="4" id="KW-0472">Membrane</keyword>
<dbReference type="AlphaFoldDB" id="A0A6A6NL63"/>
<dbReference type="GO" id="GO:0016042">
    <property type="term" value="P:lipid catabolic process"/>
    <property type="evidence" value="ECO:0007669"/>
    <property type="project" value="UniProtKB-KW"/>
</dbReference>
<feature type="region of interest" description="Disordered" evidence="3">
    <location>
        <begin position="1"/>
        <end position="29"/>
    </location>
</feature>
<feature type="region of interest" description="Disordered" evidence="3">
    <location>
        <begin position="122"/>
        <end position="149"/>
    </location>
</feature>
<organism evidence="7 8">
    <name type="scientific">Lineolata rhizophorae</name>
    <dbReference type="NCBI Taxonomy" id="578093"/>
    <lineage>
        <taxon>Eukaryota</taxon>
        <taxon>Fungi</taxon>
        <taxon>Dikarya</taxon>
        <taxon>Ascomycota</taxon>
        <taxon>Pezizomycotina</taxon>
        <taxon>Dothideomycetes</taxon>
        <taxon>Dothideomycetes incertae sedis</taxon>
        <taxon>Lineolatales</taxon>
        <taxon>Lineolataceae</taxon>
        <taxon>Lineolata</taxon>
    </lineage>
</organism>
<feature type="compositionally biased region" description="Basic and acidic residues" evidence="3">
    <location>
        <begin position="788"/>
        <end position="805"/>
    </location>
</feature>